<accession>A0A835FSZ3</accession>
<reference evidence="2" key="1">
    <citation type="submission" date="2020-07" db="EMBL/GenBank/DDBJ databases">
        <title>Genome sequence and genetic diversity analysis of an under-domesticated orphan crop, white fonio (Digitaria exilis).</title>
        <authorList>
            <person name="Bennetzen J.L."/>
            <person name="Chen S."/>
            <person name="Ma X."/>
            <person name="Wang X."/>
            <person name="Yssel A.E.J."/>
            <person name="Chaluvadi S.R."/>
            <person name="Johnson M."/>
            <person name="Gangashetty P."/>
            <person name="Hamidou F."/>
            <person name="Sanogo M.D."/>
            <person name="Zwaenepoel A."/>
            <person name="Wallace J."/>
            <person name="Van De Peer Y."/>
            <person name="Van Deynze A."/>
        </authorList>
    </citation>
    <scope>NUCLEOTIDE SEQUENCE</scope>
    <source>
        <tissue evidence="2">Leaves</tissue>
    </source>
</reference>
<keyword evidence="1" id="KW-1133">Transmembrane helix</keyword>
<feature type="transmembrane region" description="Helical" evidence="1">
    <location>
        <begin position="86"/>
        <end position="108"/>
    </location>
</feature>
<keyword evidence="1" id="KW-0812">Transmembrane</keyword>
<dbReference type="Proteomes" id="UP000636709">
    <property type="component" value="Unassembled WGS sequence"/>
</dbReference>
<evidence type="ECO:0000256" key="1">
    <source>
        <dbReference type="SAM" id="Phobius"/>
    </source>
</evidence>
<dbReference type="OrthoDB" id="1923031at2759"/>
<keyword evidence="3" id="KW-1185">Reference proteome</keyword>
<evidence type="ECO:0000313" key="3">
    <source>
        <dbReference type="Proteomes" id="UP000636709"/>
    </source>
</evidence>
<sequence length="247" mass="25962">MSSPPRPGHATTLTLPATGASACLLRPRARRLLLRGMPRAAAATRHVAVAAGASRGLACSHHSSVAAAAATSTSTSQQRVGGGGELVALTLAASAVAVSACLIFFSAIRSMLACKREAEFLEKYFDSAREKLPETMASLRLIGREAGGLAADLSDLSQELTKRVKTSMSIVHTADAQLCKLTPSALPGTARRMSNQKNMAEEPLLASTVRDLRELIADIRSGFGAAAGIASLFMWASNFSKRRKNRS</sequence>
<keyword evidence="1" id="KW-0472">Membrane</keyword>
<dbReference type="PANTHER" id="PTHR33825:SF5">
    <property type="entry name" value="TRANSMEMBRANE PROTEIN"/>
    <property type="match status" value="1"/>
</dbReference>
<name>A0A835FSZ3_9POAL</name>
<dbReference type="PROSITE" id="PS51257">
    <property type="entry name" value="PROKAR_LIPOPROTEIN"/>
    <property type="match status" value="1"/>
</dbReference>
<dbReference type="AlphaFoldDB" id="A0A835FSZ3"/>
<protein>
    <submittedName>
        <fullName evidence="2">Uncharacterized protein</fullName>
    </submittedName>
</protein>
<gene>
    <name evidence="2" type="ORF">HU200_005558</name>
</gene>
<proteinExistence type="predicted"/>
<comment type="caution">
    <text evidence="2">The sequence shown here is derived from an EMBL/GenBank/DDBJ whole genome shotgun (WGS) entry which is preliminary data.</text>
</comment>
<evidence type="ECO:0000313" key="2">
    <source>
        <dbReference type="EMBL" id="KAF8772598.1"/>
    </source>
</evidence>
<dbReference type="EMBL" id="JACEFO010000375">
    <property type="protein sequence ID" value="KAF8772598.1"/>
    <property type="molecule type" value="Genomic_DNA"/>
</dbReference>
<organism evidence="2 3">
    <name type="scientific">Digitaria exilis</name>
    <dbReference type="NCBI Taxonomy" id="1010633"/>
    <lineage>
        <taxon>Eukaryota</taxon>
        <taxon>Viridiplantae</taxon>
        <taxon>Streptophyta</taxon>
        <taxon>Embryophyta</taxon>
        <taxon>Tracheophyta</taxon>
        <taxon>Spermatophyta</taxon>
        <taxon>Magnoliopsida</taxon>
        <taxon>Liliopsida</taxon>
        <taxon>Poales</taxon>
        <taxon>Poaceae</taxon>
        <taxon>PACMAD clade</taxon>
        <taxon>Panicoideae</taxon>
        <taxon>Panicodae</taxon>
        <taxon>Paniceae</taxon>
        <taxon>Anthephorinae</taxon>
        <taxon>Digitaria</taxon>
    </lineage>
</organism>
<dbReference type="PANTHER" id="PTHR33825">
    <property type="entry name" value="CHITINASE-LIKE PROTEIN"/>
    <property type="match status" value="1"/>
</dbReference>